<evidence type="ECO:0000256" key="5">
    <source>
        <dbReference type="ARBA" id="ARBA00022737"/>
    </source>
</evidence>
<evidence type="ECO:0000256" key="6">
    <source>
        <dbReference type="ARBA" id="ARBA00022771"/>
    </source>
</evidence>
<evidence type="ECO:0000256" key="9">
    <source>
        <dbReference type="ARBA" id="ARBA00023242"/>
    </source>
</evidence>
<proteinExistence type="inferred from homology"/>
<feature type="domain" description="C3H1-type" evidence="13">
    <location>
        <begin position="62"/>
        <end position="89"/>
    </location>
</feature>
<keyword evidence="15" id="KW-1185">Reference proteome</keyword>
<accession>A0AA40I8F1</accession>
<dbReference type="GO" id="GO:0005847">
    <property type="term" value="C:mRNA cleavage and polyadenylation specificity factor complex"/>
    <property type="evidence" value="ECO:0007669"/>
    <property type="project" value="UniProtKB-UniRule"/>
</dbReference>
<comment type="subcellular location">
    <subcellularLocation>
        <location evidence="1 11">Nucleus</location>
    </subcellularLocation>
</comment>
<keyword evidence="8 11" id="KW-0694">RNA-binding</keyword>
<gene>
    <name evidence="14" type="ORF">QTO34_013698</name>
</gene>
<evidence type="ECO:0000313" key="14">
    <source>
        <dbReference type="EMBL" id="KAK1344994.1"/>
    </source>
</evidence>
<comment type="function">
    <text evidence="11">Component of the cleavage and polyadenylation specificity factor (CPSF) complex that play a key role in pre-mRNA 3'-end formation, recognizing the AAUAAA signal sequence and interacting with poly(A) polymerase and other factors to bring about cleavage and poly(A) addition. CPSF4 binds RNA polymers with a preference for poly(U).</text>
</comment>
<comment type="caution">
    <text evidence="14">The sequence shown here is derived from an EMBL/GenBank/DDBJ whole genome shotgun (WGS) entry which is preliminary data.</text>
</comment>
<keyword evidence="9 11" id="KW-0539">Nucleus</keyword>
<evidence type="ECO:0000256" key="11">
    <source>
        <dbReference type="RuleBase" id="RU369008"/>
    </source>
</evidence>
<protein>
    <recommendedName>
        <fullName evidence="2 11">Cleavage and polyadenylation specificity factor subunit 4</fullName>
        <shortName evidence="11">CPSF 30 kDa subunit</shortName>
    </recommendedName>
    <alternativeName>
        <fullName evidence="11">Cleavage and polyadenylation specificity factor 30 kDa subunit</fullName>
    </alternativeName>
</protein>
<evidence type="ECO:0000256" key="10">
    <source>
        <dbReference type="PROSITE-ProRule" id="PRU00723"/>
    </source>
</evidence>
<evidence type="ECO:0000259" key="13">
    <source>
        <dbReference type="PROSITE" id="PS50103"/>
    </source>
</evidence>
<evidence type="ECO:0000256" key="4">
    <source>
        <dbReference type="ARBA" id="ARBA00022723"/>
    </source>
</evidence>
<dbReference type="PROSITE" id="PS50103">
    <property type="entry name" value="ZF_C3H1"/>
    <property type="match status" value="5"/>
</dbReference>
<evidence type="ECO:0000256" key="7">
    <source>
        <dbReference type="ARBA" id="ARBA00022833"/>
    </source>
</evidence>
<evidence type="ECO:0000313" key="15">
    <source>
        <dbReference type="Proteomes" id="UP001177744"/>
    </source>
</evidence>
<evidence type="ECO:0000256" key="3">
    <source>
        <dbReference type="ARBA" id="ARBA00022664"/>
    </source>
</evidence>
<dbReference type="GO" id="GO:0008270">
    <property type="term" value="F:zinc ion binding"/>
    <property type="evidence" value="ECO:0007669"/>
    <property type="project" value="UniProtKB-KW"/>
</dbReference>
<evidence type="ECO:0000256" key="8">
    <source>
        <dbReference type="ARBA" id="ARBA00022884"/>
    </source>
</evidence>
<organism evidence="14 15">
    <name type="scientific">Cnephaeus nilssonii</name>
    <name type="common">Northern bat</name>
    <name type="synonym">Eptesicus nilssonii</name>
    <dbReference type="NCBI Taxonomy" id="3371016"/>
    <lineage>
        <taxon>Eukaryota</taxon>
        <taxon>Metazoa</taxon>
        <taxon>Chordata</taxon>
        <taxon>Craniata</taxon>
        <taxon>Vertebrata</taxon>
        <taxon>Euteleostomi</taxon>
        <taxon>Mammalia</taxon>
        <taxon>Eutheria</taxon>
        <taxon>Laurasiatheria</taxon>
        <taxon>Chiroptera</taxon>
        <taxon>Yangochiroptera</taxon>
        <taxon>Vespertilionidae</taxon>
        <taxon>Cnephaeus</taxon>
    </lineage>
</organism>
<name>A0AA40I8F1_CNENI</name>
<evidence type="ECO:0000256" key="1">
    <source>
        <dbReference type="ARBA" id="ARBA00004123"/>
    </source>
</evidence>
<feature type="zinc finger region" description="C3H1-type" evidence="10">
    <location>
        <begin position="90"/>
        <end position="117"/>
    </location>
</feature>
<evidence type="ECO:0000256" key="12">
    <source>
        <dbReference type="SAM" id="MobiDB-lite"/>
    </source>
</evidence>
<sequence length="445" mass="49583">MQEIIASVDHIKFDLEIAVEQQLGAQPLPFPGMDKSGAAVCEFFLKAACGKGGMCPFRHISGEKTVVCKHWLRGLCKKGDQCEFLHEYDMTKMPECYFYSKFGECSNKECPFLHIDPESKIKDCPWYDRGFCKHGPLCRHRHTRRVICVNYLVGFCPEGPSCKFMHPRFELPMGTTEQPPLPQQTQPPTKVVLLDPVNESELFSQSAESPAGHRGHAESKQQCRQPGTPPFGAGHLLQVDSDSSWRQLRTAQRAPFRATLGHPWDCAFNCSMPVLVQLWLELVGKHTGVYQSEGQHLSVPYHFAVVSLKKGNMCSSSVPQISIILHAKERILLLAALAAWHKALTLVPAYPLSTNDFKSEVIRPVEGVFTVYRLTIRPLTINQSGLHIILLSPLMKVRKSAVYGLSGPVLPLRSSTKLPSGTYPGVIQNDGGKAFLGIQDFCFIL</sequence>
<dbReference type="PANTHER" id="PTHR23102:SF18">
    <property type="entry name" value="CLEAVAGE AND POLYADENYLATION SPECIFICITY FACTOR SUBUNIT 4"/>
    <property type="match status" value="1"/>
</dbReference>
<dbReference type="SUPFAM" id="SSF90229">
    <property type="entry name" value="CCCH zinc finger"/>
    <property type="match status" value="2"/>
</dbReference>
<feature type="zinc finger region" description="C3H1-type" evidence="10">
    <location>
        <begin position="118"/>
        <end position="142"/>
    </location>
</feature>
<dbReference type="Proteomes" id="UP001177744">
    <property type="component" value="Unassembled WGS sequence"/>
</dbReference>
<keyword evidence="3 11" id="KW-0507">mRNA processing</keyword>
<dbReference type="Pfam" id="PF15663">
    <property type="entry name" value="zf-CCCH_3"/>
    <property type="match status" value="1"/>
</dbReference>
<dbReference type="Pfam" id="PF00642">
    <property type="entry name" value="zf-CCCH"/>
    <property type="match status" value="1"/>
</dbReference>
<feature type="zinc finger region" description="C3H1-type" evidence="10">
    <location>
        <begin position="143"/>
        <end position="169"/>
    </location>
</feature>
<dbReference type="FunFam" id="4.10.1000.10:FF:000019">
    <property type="entry name" value="cleavage and polyadenylation specificity factor subunit 4 isoform X2"/>
    <property type="match status" value="1"/>
</dbReference>
<feature type="domain" description="C3H1-type" evidence="13">
    <location>
        <begin position="90"/>
        <end position="117"/>
    </location>
</feature>
<dbReference type="InterPro" id="IPR045348">
    <property type="entry name" value="CPSF4/Yth1"/>
</dbReference>
<dbReference type="GO" id="GO:0031124">
    <property type="term" value="P:mRNA 3'-end processing"/>
    <property type="evidence" value="ECO:0007669"/>
    <property type="project" value="UniProtKB-UniRule"/>
</dbReference>
<feature type="domain" description="C3H1-type" evidence="13">
    <location>
        <begin position="143"/>
        <end position="169"/>
    </location>
</feature>
<dbReference type="EMBL" id="JAULJE010000003">
    <property type="protein sequence ID" value="KAK1344994.1"/>
    <property type="molecule type" value="Genomic_DNA"/>
</dbReference>
<feature type="region of interest" description="Disordered" evidence="12">
    <location>
        <begin position="203"/>
        <end position="227"/>
    </location>
</feature>
<keyword evidence="4 10" id="KW-0479">Metal-binding</keyword>
<dbReference type="GO" id="GO:0003723">
    <property type="term" value="F:RNA binding"/>
    <property type="evidence" value="ECO:0007669"/>
    <property type="project" value="UniProtKB-UniRule"/>
</dbReference>
<dbReference type="InterPro" id="IPR041686">
    <property type="entry name" value="Znf-CCCH_3"/>
</dbReference>
<evidence type="ECO:0000256" key="2">
    <source>
        <dbReference type="ARBA" id="ARBA00016264"/>
    </source>
</evidence>
<dbReference type="PANTHER" id="PTHR23102">
    <property type="entry name" value="CLEAVAGE AND POLYADENYLATION SPECIFICITY FACTOR SUBUNIT 4-RELATED"/>
    <property type="match status" value="1"/>
</dbReference>
<dbReference type="InterPro" id="IPR000571">
    <property type="entry name" value="Znf_CCCH"/>
</dbReference>
<comment type="subunit">
    <text evidence="11">Component of the cleavage and polyadenylation specificity factor (CPSF) complex.</text>
</comment>
<feature type="zinc finger region" description="C3H1-type" evidence="10">
    <location>
        <begin position="62"/>
        <end position="89"/>
    </location>
</feature>
<dbReference type="InterPro" id="IPR036855">
    <property type="entry name" value="Znf_CCCH_sf"/>
</dbReference>
<feature type="domain" description="C3H1-type" evidence="13">
    <location>
        <begin position="118"/>
        <end position="142"/>
    </location>
</feature>
<feature type="zinc finger region" description="C3H1-type" evidence="10">
    <location>
        <begin position="35"/>
        <end position="59"/>
    </location>
</feature>
<keyword evidence="5 11" id="KW-0677">Repeat</keyword>
<keyword evidence="7 10" id="KW-0862">Zinc</keyword>
<comment type="similarity">
    <text evidence="11">Belongs to the CPSF4/YTH1 family.</text>
</comment>
<reference evidence="14" key="1">
    <citation type="submission" date="2023-06" db="EMBL/GenBank/DDBJ databases">
        <title>Reference genome for the Northern bat (Eptesicus nilssonii), a most northern bat species.</title>
        <authorList>
            <person name="Laine V.N."/>
            <person name="Pulliainen A.T."/>
            <person name="Lilley T.M."/>
        </authorList>
    </citation>
    <scope>NUCLEOTIDE SEQUENCE</scope>
    <source>
        <strain evidence="14">BLF_Eptnil</strain>
        <tissue evidence="14">Kidney</tissue>
    </source>
</reference>
<keyword evidence="6 10" id="KW-0863">Zinc-finger</keyword>
<dbReference type="Gene3D" id="4.10.1000.10">
    <property type="entry name" value="Zinc finger, CCCH-type"/>
    <property type="match status" value="2"/>
</dbReference>
<dbReference type="FunFam" id="4.10.1000.10:FF:000005">
    <property type="entry name" value="cleavage and polyadenylation specificity factor subunit 4"/>
    <property type="match status" value="1"/>
</dbReference>
<feature type="domain" description="C3H1-type" evidence="13">
    <location>
        <begin position="35"/>
        <end position="59"/>
    </location>
</feature>
<dbReference type="SMART" id="SM00356">
    <property type="entry name" value="ZnF_C3H1"/>
    <property type="match status" value="5"/>
</dbReference>
<dbReference type="AlphaFoldDB" id="A0AA40I8F1"/>